<dbReference type="OrthoDB" id="9810648at2"/>
<dbReference type="Gene3D" id="3.90.79.10">
    <property type="entry name" value="Nucleoside Triphosphate Pyrophosphohydrolase"/>
    <property type="match status" value="1"/>
</dbReference>
<dbReference type="GO" id="GO:0046872">
    <property type="term" value="F:metal ion binding"/>
    <property type="evidence" value="ECO:0007669"/>
    <property type="project" value="UniProtKB-KW"/>
</dbReference>
<dbReference type="NCBIfam" id="TIGR00586">
    <property type="entry name" value="mutt"/>
    <property type="match status" value="1"/>
</dbReference>
<dbReference type="InterPro" id="IPR000086">
    <property type="entry name" value="NUDIX_hydrolase_dom"/>
</dbReference>
<feature type="domain" description="Nudix hydrolase" evidence="19">
    <location>
        <begin position="5"/>
        <end position="131"/>
    </location>
</feature>
<keyword evidence="5 18" id="KW-0479">Metal-binding</keyword>
<comment type="similarity">
    <text evidence="2">Belongs to the Nudix hydrolase family.</text>
</comment>
<comment type="cofactor">
    <cofactor evidence="1 18">
        <name>Mg(2+)</name>
        <dbReference type="ChEBI" id="CHEBI:18420"/>
    </cofactor>
</comment>
<name>A0A1G7ZPD3_9FLAO</name>
<reference evidence="21" key="1">
    <citation type="submission" date="2016-10" db="EMBL/GenBank/DDBJ databases">
        <authorList>
            <person name="Varghese N."/>
            <person name="Submissions S."/>
        </authorList>
    </citation>
    <scope>NUCLEOTIDE SEQUENCE [LARGE SCALE GENOMIC DNA]</scope>
    <source>
        <strain evidence="21">DSM 15363</strain>
    </source>
</reference>
<dbReference type="InterPro" id="IPR015797">
    <property type="entry name" value="NUDIX_hydrolase-like_dom_sf"/>
</dbReference>
<evidence type="ECO:0000256" key="11">
    <source>
        <dbReference type="ARBA" id="ARBA00036904"/>
    </source>
</evidence>
<evidence type="ECO:0000256" key="1">
    <source>
        <dbReference type="ARBA" id="ARBA00001946"/>
    </source>
</evidence>
<keyword evidence="9" id="KW-0234">DNA repair</keyword>
<comment type="catalytic activity">
    <reaction evidence="10">
        <text>8-oxo-dGTP + H2O = 8-oxo-dGMP + diphosphate + H(+)</text>
        <dbReference type="Rhea" id="RHEA:31575"/>
        <dbReference type="ChEBI" id="CHEBI:15377"/>
        <dbReference type="ChEBI" id="CHEBI:15378"/>
        <dbReference type="ChEBI" id="CHEBI:33019"/>
        <dbReference type="ChEBI" id="CHEBI:63224"/>
        <dbReference type="ChEBI" id="CHEBI:77896"/>
        <dbReference type="EC" id="3.6.1.55"/>
    </reaction>
</comment>
<accession>A0A1G7ZPD3</accession>
<dbReference type="GO" id="GO:0008413">
    <property type="term" value="F:8-oxo-7,8-dihydroguanosine triphosphate pyrophosphatase activity"/>
    <property type="evidence" value="ECO:0007669"/>
    <property type="project" value="InterPro"/>
</dbReference>
<dbReference type="InterPro" id="IPR020476">
    <property type="entry name" value="Nudix_hydrolase"/>
</dbReference>
<dbReference type="InterPro" id="IPR047127">
    <property type="entry name" value="MutT-like"/>
</dbReference>
<sequence length="132" mass="15230">MPQNLKSILVAAAIIQKDNKIFIARRSPHKHLGGLWEFPGGKIEEGETDEECLYRELQEELGITINVKEFFMNNIHNYGNITINLKAYFCEIKSGEITLSDHDQYLWVLKNELDNYEFAPADLPFIKVMNAN</sequence>
<dbReference type="PRINTS" id="PR00502">
    <property type="entry name" value="NUDIXFAMILY"/>
</dbReference>
<evidence type="ECO:0000256" key="2">
    <source>
        <dbReference type="ARBA" id="ARBA00005582"/>
    </source>
</evidence>
<dbReference type="GO" id="GO:0044716">
    <property type="term" value="F:8-oxo-GDP phosphatase activity"/>
    <property type="evidence" value="ECO:0007669"/>
    <property type="project" value="TreeGrafter"/>
</dbReference>
<evidence type="ECO:0000256" key="8">
    <source>
        <dbReference type="ARBA" id="ARBA00022842"/>
    </source>
</evidence>
<dbReference type="STRING" id="262004.SAMN04489796_1011393"/>
<evidence type="ECO:0000256" key="13">
    <source>
        <dbReference type="ARBA" id="ARBA00040794"/>
    </source>
</evidence>
<evidence type="ECO:0000256" key="14">
    <source>
        <dbReference type="ARBA" id="ARBA00041592"/>
    </source>
</evidence>
<comment type="catalytic activity">
    <reaction evidence="11">
        <text>8-oxo-GTP + H2O = 8-oxo-GMP + diphosphate + H(+)</text>
        <dbReference type="Rhea" id="RHEA:67616"/>
        <dbReference type="ChEBI" id="CHEBI:15377"/>
        <dbReference type="ChEBI" id="CHEBI:15378"/>
        <dbReference type="ChEBI" id="CHEBI:33019"/>
        <dbReference type="ChEBI" id="CHEBI:143553"/>
        <dbReference type="ChEBI" id="CHEBI:145694"/>
    </reaction>
</comment>
<evidence type="ECO:0000256" key="4">
    <source>
        <dbReference type="ARBA" id="ARBA00022705"/>
    </source>
</evidence>
<proteinExistence type="inferred from homology"/>
<dbReference type="Pfam" id="PF14815">
    <property type="entry name" value="NUDIX_4"/>
    <property type="match status" value="1"/>
</dbReference>
<dbReference type="EMBL" id="FNCZ01000001">
    <property type="protein sequence ID" value="SDH10406.1"/>
    <property type="molecule type" value="Genomic_DNA"/>
</dbReference>
<dbReference type="PROSITE" id="PS00893">
    <property type="entry name" value="NUDIX_BOX"/>
    <property type="match status" value="1"/>
</dbReference>
<keyword evidence="4" id="KW-0235">DNA replication</keyword>
<evidence type="ECO:0000256" key="18">
    <source>
        <dbReference type="PIRSR" id="PIRSR603561-2"/>
    </source>
</evidence>
<evidence type="ECO:0000313" key="20">
    <source>
        <dbReference type="EMBL" id="SDH10406.1"/>
    </source>
</evidence>
<dbReference type="Proteomes" id="UP000199492">
    <property type="component" value="Unassembled WGS sequence"/>
</dbReference>
<keyword evidence="6" id="KW-0227">DNA damage</keyword>
<feature type="binding site" evidence="17">
    <location>
        <position position="31"/>
    </location>
    <ligand>
        <name>8-oxo-dGTP</name>
        <dbReference type="ChEBI" id="CHEBI:77896"/>
    </ligand>
</feature>
<evidence type="ECO:0000313" key="21">
    <source>
        <dbReference type="Proteomes" id="UP000199492"/>
    </source>
</evidence>
<dbReference type="AlphaFoldDB" id="A0A1G7ZPD3"/>
<dbReference type="CDD" id="cd03425">
    <property type="entry name" value="NUDIX_MutT_NudA_like"/>
    <property type="match status" value="1"/>
</dbReference>
<dbReference type="InterPro" id="IPR003561">
    <property type="entry name" value="Mutator_MutT"/>
</dbReference>
<feature type="binding site" evidence="18">
    <location>
        <position position="40"/>
    </location>
    <ligand>
        <name>Mg(2+)</name>
        <dbReference type="ChEBI" id="CHEBI:18420"/>
    </ligand>
</feature>
<dbReference type="PANTHER" id="PTHR47707">
    <property type="entry name" value="8-OXO-DGTP DIPHOSPHATASE"/>
    <property type="match status" value="1"/>
</dbReference>
<feature type="binding site" evidence="17">
    <location>
        <position position="26"/>
    </location>
    <ligand>
        <name>8-oxo-dGTP</name>
        <dbReference type="ChEBI" id="CHEBI:77896"/>
    </ligand>
</feature>
<evidence type="ECO:0000256" key="3">
    <source>
        <dbReference type="ARBA" id="ARBA00022457"/>
    </source>
</evidence>
<dbReference type="PROSITE" id="PS51462">
    <property type="entry name" value="NUDIX"/>
    <property type="match status" value="1"/>
</dbReference>
<evidence type="ECO:0000256" key="10">
    <source>
        <dbReference type="ARBA" id="ARBA00035861"/>
    </source>
</evidence>
<evidence type="ECO:0000256" key="5">
    <source>
        <dbReference type="ARBA" id="ARBA00022723"/>
    </source>
</evidence>
<keyword evidence="21" id="KW-1185">Reference proteome</keyword>
<evidence type="ECO:0000256" key="15">
    <source>
        <dbReference type="ARBA" id="ARBA00041979"/>
    </source>
</evidence>
<dbReference type="GO" id="GO:0044715">
    <property type="term" value="F:8-oxo-dGDP phosphatase activity"/>
    <property type="evidence" value="ECO:0007669"/>
    <property type="project" value="TreeGrafter"/>
</dbReference>
<keyword evidence="3" id="KW-0515">Mutator protein</keyword>
<evidence type="ECO:0000256" key="12">
    <source>
        <dbReference type="ARBA" id="ARBA00038905"/>
    </source>
</evidence>
<dbReference type="GO" id="GO:0035539">
    <property type="term" value="F:8-oxo-7,8-dihydrodeoxyguanosine triphosphate pyrophosphatase activity"/>
    <property type="evidence" value="ECO:0007669"/>
    <property type="project" value="UniProtKB-EC"/>
</dbReference>
<dbReference type="InterPro" id="IPR029119">
    <property type="entry name" value="MutY_C"/>
</dbReference>
<dbReference type="SUPFAM" id="SSF55811">
    <property type="entry name" value="Nudix"/>
    <property type="match status" value="1"/>
</dbReference>
<evidence type="ECO:0000256" key="16">
    <source>
        <dbReference type="ARBA" id="ARBA00042798"/>
    </source>
</evidence>
<feature type="binding site" evidence="18">
    <location>
        <position position="60"/>
    </location>
    <ligand>
        <name>Mg(2+)</name>
        <dbReference type="ChEBI" id="CHEBI:18420"/>
    </ligand>
</feature>
<dbReference type="GO" id="GO:0006281">
    <property type="term" value="P:DNA repair"/>
    <property type="evidence" value="ECO:0007669"/>
    <property type="project" value="UniProtKB-KW"/>
</dbReference>
<evidence type="ECO:0000256" key="6">
    <source>
        <dbReference type="ARBA" id="ARBA00022763"/>
    </source>
</evidence>
<dbReference type="EC" id="3.6.1.55" evidence="12"/>
<keyword evidence="8 18" id="KW-0460">Magnesium</keyword>
<evidence type="ECO:0000256" key="7">
    <source>
        <dbReference type="ARBA" id="ARBA00022801"/>
    </source>
</evidence>
<evidence type="ECO:0000256" key="9">
    <source>
        <dbReference type="ARBA" id="ARBA00023204"/>
    </source>
</evidence>
<keyword evidence="7" id="KW-0378">Hydrolase</keyword>
<feature type="binding site" evidence="17">
    <location>
        <begin position="37"/>
        <end position="40"/>
    </location>
    <ligand>
        <name>8-oxo-dGTP</name>
        <dbReference type="ChEBI" id="CHEBI:77896"/>
    </ligand>
</feature>
<protein>
    <recommendedName>
        <fullName evidence="13">8-oxo-dGTP diphosphatase</fullName>
        <ecNumber evidence="12">3.6.1.55</ecNumber>
    </recommendedName>
    <alternativeName>
        <fullName evidence="16">7,8-dihydro-8-oxoguanine-triphosphatase</fullName>
    </alternativeName>
    <alternativeName>
        <fullName evidence="15">Mutator protein MutT</fullName>
    </alternativeName>
    <alternativeName>
        <fullName evidence="14">dGTP pyrophosphohydrolase</fullName>
    </alternativeName>
</protein>
<evidence type="ECO:0000259" key="19">
    <source>
        <dbReference type="PROSITE" id="PS51462"/>
    </source>
</evidence>
<gene>
    <name evidence="20" type="ORF">SAMN04489796_1011393</name>
</gene>
<dbReference type="InterPro" id="IPR020084">
    <property type="entry name" value="NUDIX_hydrolase_CS"/>
</dbReference>
<dbReference type="GO" id="GO:0006260">
    <property type="term" value="P:DNA replication"/>
    <property type="evidence" value="ECO:0007669"/>
    <property type="project" value="UniProtKB-KW"/>
</dbReference>
<dbReference type="RefSeq" id="WP_092466822.1">
    <property type="nucleotide sequence ID" value="NZ_FNCZ01000001.1"/>
</dbReference>
<organism evidence="20 21">
    <name type="scientific">Winogradskyella thalassocola</name>
    <dbReference type="NCBI Taxonomy" id="262004"/>
    <lineage>
        <taxon>Bacteria</taxon>
        <taxon>Pseudomonadati</taxon>
        <taxon>Bacteroidota</taxon>
        <taxon>Flavobacteriia</taxon>
        <taxon>Flavobacteriales</taxon>
        <taxon>Flavobacteriaceae</taxon>
        <taxon>Winogradskyella</taxon>
    </lineage>
</organism>
<dbReference type="PANTHER" id="PTHR47707:SF1">
    <property type="entry name" value="NUDIX HYDROLASE FAMILY PROTEIN"/>
    <property type="match status" value="1"/>
</dbReference>
<evidence type="ECO:0000256" key="17">
    <source>
        <dbReference type="PIRSR" id="PIRSR603561-1"/>
    </source>
</evidence>